<organism evidence="2 3">
    <name type="scientific">Sediminivirga luteola</name>
    <dbReference type="NCBI Taxonomy" id="1774748"/>
    <lineage>
        <taxon>Bacteria</taxon>
        <taxon>Bacillati</taxon>
        <taxon>Actinomycetota</taxon>
        <taxon>Actinomycetes</taxon>
        <taxon>Micrococcales</taxon>
        <taxon>Brevibacteriaceae</taxon>
        <taxon>Sediminivirga</taxon>
    </lineage>
</organism>
<keyword evidence="3" id="KW-1185">Reference proteome</keyword>
<protein>
    <submittedName>
        <fullName evidence="2">Uncharacterized protein</fullName>
    </submittedName>
</protein>
<sequence>MGSAGGCKEPGEIVKATGERVRKTALGILDRLDTAQVTDGAPPGLDREAPQREETSRKQPTHETPVSRRVTPLPEPETGMVTASSKAQSRAL</sequence>
<name>A0A8J2U123_9MICO</name>
<evidence type="ECO:0000313" key="2">
    <source>
        <dbReference type="EMBL" id="GGA27385.1"/>
    </source>
</evidence>
<dbReference type="EMBL" id="BMFY01000020">
    <property type="protein sequence ID" value="GGA27385.1"/>
    <property type="molecule type" value="Genomic_DNA"/>
</dbReference>
<reference evidence="2" key="2">
    <citation type="submission" date="2020-09" db="EMBL/GenBank/DDBJ databases">
        <authorList>
            <person name="Sun Q."/>
            <person name="Zhou Y."/>
        </authorList>
    </citation>
    <scope>NUCLEOTIDE SEQUENCE</scope>
    <source>
        <strain evidence="2">CGMCC 1.12785</strain>
    </source>
</reference>
<reference evidence="2" key="1">
    <citation type="journal article" date="2014" name="Int. J. Syst. Evol. Microbiol.">
        <title>Complete genome sequence of Corynebacterium casei LMG S-19264T (=DSM 44701T), isolated from a smear-ripened cheese.</title>
        <authorList>
            <consortium name="US DOE Joint Genome Institute (JGI-PGF)"/>
            <person name="Walter F."/>
            <person name="Albersmeier A."/>
            <person name="Kalinowski J."/>
            <person name="Ruckert C."/>
        </authorList>
    </citation>
    <scope>NUCLEOTIDE SEQUENCE</scope>
    <source>
        <strain evidence="2">CGMCC 1.12785</strain>
    </source>
</reference>
<feature type="compositionally biased region" description="Polar residues" evidence="1">
    <location>
        <begin position="81"/>
        <end position="92"/>
    </location>
</feature>
<dbReference type="Proteomes" id="UP000616114">
    <property type="component" value="Unassembled WGS sequence"/>
</dbReference>
<gene>
    <name evidence="2" type="ORF">GCM10011333_32710</name>
</gene>
<evidence type="ECO:0000313" key="3">
    <source>
        <dbReference type="Proteomes" id="UP000616114"/>
    </source>
</evidence>
<comment type="caution">
    <text evidence="2">The sequence shown here is derived from an EMBL/GenBank/DDBJ whole genome shotgun (WGS) entry which is preliminary data.</text>
</comment>
<proteinExistence type="predicted"/>
<accession>A0A8J2U123</accession>
<feature type="region of interest" description="Disordered" evidence="1">
    <location>
        <begin position="32"/>
        <end position="92"/>
    </location>
</feature>
<evidence type="ECO:0000256" key="1">
    <source>
        <dbReference type="SAM" id="MobiDB-lite"/>
    </source>
</evidence>
<dbReference type="AlphaFoldDB" id="A0A8J2U123"/>
<feature type="compositionally biased region" description="Basic and acidic residues" evidence="1">
    <location>
        <begin position="45"/>
        <end position="61"/>
    </location>
</feature>